<accession>A0ABU0GQN4</accession>
<protein>
    <submittedName>
        <fullName evidence="1">Uncharacterized protein</fullName>
    </submittedName>
</protein>
<comment type="caution">
    <text evidence="1">The sequence shown here is derived from an EMBL/GenBank/DDBJ whole genome shotgun (WGS) entry which is preliminary data.</text>
</comment>
<reference evidence="1 2" key="1">
    <citation type="submission" date="2023-07" db="EMBL/GenBank/DDBJ databases">
        <title>Genomic Encyclopedia of Type Strains, Phase IV (KMG-IV): sequencing the most valuable type-strain genomes for metagenomic binning, comparative biology and taxonomic classification.</title>
        <authorList>
            <person name="Goeker M."/>
        </authorList>
    </citation>
    <scope>NUCLEOTIDE SEQUENCE [LARGE SCALE GENOMIC DNA]</scope>
    <source>
        <strain evidence="1 2">DSM 16419</strain>
    </source>
</reference>
<dbReference type="EMBL" id="JAUSWB010000001">
    <property type="protein sequence ID" value="MDQ0427667.1"/>
    <property type="molecule type" value="Genomic_DNA"/>
</dbReference>
<keyword evidence="2" id="KW-1185">Reference proteome</keyword>
<gene>
    <name evidence="1" type="ORF">QOZ98_000492</name>
</gene>
<proteinExistence type="predicted"/>
<organism evidence="1 2">
    <name type="scientific">Planomicrobium stackebrandtii</name>
    <dbReference type="NCBI Taxonomy" id="253160"/>
    <lineage>
        <taxon>Bacteria</taxon>
        <taxon>Bacillati</taxon>
        <taxon>Bacillota</taxon>
        <taxon>Bacilli</taxon>
        <taxon>Bacillales</taxon>
        <taxon>Caryophanaceae</taxon>
        <taxon>Planomicrobium</taxon>
    </lineage>
</organism>
<sequence>MNPNFKEGLTYLDWPKRRAIVHYRSEGIMVVRLVFNFKEGVPDELDEALKFFMRFRSQEEEDEYLKAKRKEVWDKLCKSRQKLI</sequence>
<dbReference type="RefSeq" id="WP_308785938.1">
    <property type="nucleotide sequence ID" value="NZ_JAUSWB010000001.1"/>
</dbReference>
<evidence type="ECO:0000313" key="1">
    <source>
        <dbReference type="EMBL" id="MDQ0427667.1"/>
    </source>
</evidence>
<dbReference type="Proteomes" id="UP001241988">
    <property type="component" value="Unassembled WGS sequence"/>
</dbReference>
<evidence type="ECO:0000313" key="2">
    <source>
        <dbReference type="Proteomes" id="UP001241988"/>
    </source>
</evidence>
<name>A0ABU0GQN4_9BACL</name>